<dbReference type="STRING" id="686624.SAMN04488242_1063"/>
<feature type="coiled-coil region" evidence="1">
    <location>
        <begin position="22"/>
        <end position="82"/>
    </location>
</feature>
<keyword evidence="1" id="KW-0175">Coiled coil</keyword>
<accession>A0A1G9J705</accession>
<proteinExistence type="predicted"/>
<dbReference type="EMBL" id="FNGP01000002">
    <property type="protein sequence ID" value="SDL33072.1"/>
    <property type="molecule type" value="Genomic_DNA"/>
</dbReference>
<name>A0A1G9J705_9ACTN</name>
<protein>
    <submittedName>
        <fullName evidence="2">Uncharacterized protein</fullName>
    </submittedName>
</protein>
<evidence type="ECO:0000313" key="3">
    <source>
        <dbReference type="Proteomes" id="UP000199475"/>
    </source>
</evidence>
<dbReference type="RefSeq" id="WP_093249685.1">
    <property type="nucleotide sequence ID" value="NZ_FNGP01000002.1"/>
</dbReference>
<reference evidence="2 3" key="1">
    <citation type="submission" date="2016-10" db="EMBL/GenBank/DDBJ databases">
        <authorList>
            <person name="de Groot N.N."/>
        </authorList>
    </citation>
    <scope>NUCLEOTIDE SEQUENCE [LARGE SCALE GENOMIC DNA]</scope>
    <source>
        <strain evidence="2 3">CGMCC 1.9159</strain>
    </source>
</reference>
<dbReference type="AlphaFoldDB" id="A0A1G9J705"/>
<gene>
    <name evidence="2" type="ORF">SAMN04488242_1063</name>
</gene>
<evidence type="ECO:0000256" key="1">
    <source>
        <dbReference type="SAM" id="Coils"/>
    </source>
</evidence>
<sequence length="121" mass="13659">MGLFSRIFGSDRDETPVIAIDLAEKKRGLDELSSALRALTDRMRDDEFPVDNPGWQGRIDDLARARKEADQLAAQTEFTRQDLYDFGTTVRPLYRGNPPAEYAALSTENERVVRALDALLD</sequence>
<dbReference type="Proteomes" id="UP000199475">
    <property type="component" value="Unassembled WGS sequence"/>
</dbReference>
<evidence type="ECO:0000313" key="2">
    <source>
        <dbReference type="EMBL" id="SDL33072.1"/>
    </source>
</evidence>
<keyword evidence="3" id="KW-1185">Reference proteome</keyword>
<dbReference type="OrthoDB" id="3826114at2"/>
<organism evidence="2 3">
    <name type="scientific">Tessaracoccus oleiagri</name>
    <dbReference type="NCBI Taxonomy" id="686624"/>
    <lineage>
        <taxon>Bacteria</taxon>
        <taxon>Bacillati</taxon>
        <taxon>Actinomycetota</taxon>
        <taxon>Actinomycetes</taxon>
        <taxon>Propionibacteriales</taxon>
        <taxon>Propionibacteriaceae</taxon>
        <taxon>Tessaracoccus</taxon>
    </lineage>
</organism>